<name>A0A8E2E5P5_9PEZI</name>
<feature type="transmembrane region" description="Helical" evidence="1">
    <location>
        <begin position="195"/>
        <end position="216"/>
    </location>
</feature>
<dbReference type="Proteomes" id="UP000250266">
    <property type="component" value="Unassembled WGS sequence"/>
</dbReference>
<dbReference type="AlphaFoldDB" id="A0A8E2E5P5"/>
<keyword evidence="1" id="KW-1133">Transmembrane helix</keyword>
<keyword evidence="3" id="KW-1185">Reference proteome</keyword>
<organism evidence="2 3">
    <name type="scientific">Lepidopterella palustris CBS 459.81</name>
    <dbReference type="NCBI Taxonomy" id="1314670"/>
    <lineage>
        <taxon>Eukaryota</taxon>
        <taxon>Fungi</taxon>
        <taxon>Dikarya</taxon>
        <taxon>Ascomycota</taxon>
        <taxon>Pezizomycotina</taxon>
        <taxon>Dothideomycetes</taxon>
        <taxon>Pleosporomycetidae</taxon>
        <taxon>Mytilinidiales</taxon>
        <taxon>Argynnaceae</taxon>
        <taxon>Lepidopterella</taxon>
    </lineage>
</organism>
<protein>
    <submittedName>
        <fullName evidence="2">Uncharacterized protein</fullName>
    </submittedName>
</protein>
<dbReference type="EMBL" id="KV745111">
    <property type="protein sequence ID" value="OCK77651.1"/>
    <property type="molecule type" value="Genomic_DNA"/>
</dbReference>
<reference evidence="2 3" key="1">
    <citation type="journal article" date="2016" name="Nat. Commun.">
        <title>Ectomycorrhizal ecology is imprinted in the genome of the dominant symbiotic fungus Cenococcum geophilum.</title>
        <authorList>
            <consortium name="DOE Joint Genome Institute"/>
            <person name="Peter M."/>
            <person name="Kohler A."/>
            <person name="Ohm R.A."/>
            <person name="Kuo A."/>
            <person name="Krutzmann J."/>
            <person name="Morin E."/>
            <person name="Arend M."/>
            <person name="Barry K.W."/>
            <person name="Binder M."/>
            <person name="Choi C."/>
            <person name="Clum A."/>
            <person name="Copeland A."/>
            <person name="Grisel N."/>
            <person name="Haridas S."/>
            <person name="Kipfer T."/>
            <person name="LaButti K."/>
            <person name="Lindquist E."/>
            <person name="Lipzen A."/>
            <person name="Maire R."/>
            <person name="Meier B."/>
            <person name="Mihaltcheva S."/>
            <person name="Molinier V."/>
            <person name="Murat C."/>
            <person name="Poggeler S."/>
            <person name="Quandt C.A."/>
            <person name="Sperisen C."/>
            <person name="Tritt A."/>
            <person name="Tisserant E."/>
            <person name="Crous P.W."/>
            <person name="Henrissat B."/>
            <person name="Nehls U."/>
            <person name="Egli S."/>
            <person name="Spatafora J.W."/>
            <person name="Grigoriev I.V."/>
            <person name="Martin F.M."/>
        </authorList>
    </citation>
    <scope>NUCLEOTIDE SEQUENCE [LARGE SCALE GENOMIC DNA]</scope>
    <source>
        <strain evidence="2 3">CBS 459.81</strain>
    </source>
</reference>
<sequence length="315" mass="34814">MSSNTPLPKGRRAFKYALQASSLLTLLALVLLMIIQLSGTSISQIPAPQHFDDERAIGDPNYILAITLPYYDIQSGTAVYPWVLRWYMNGACARPAVPWSHEFGIHCFYNTPTHSFSLTEVLRDMDNTPLFWSNYSTPTSTAENLTISTIATTPSFLLSVLGMLASALMVVASIFEGCKPEFKKGRTRDSLKGDIQILSLSGLATFCYLVTIAYLTSHAHSAVSMLHETRNLPYVSDIEVGKAFQGMGWGAVCAQGLATALFFWRYHSKSQEVALAAGLREGMEHDTEAPPAYERWSENGEGRELTALQPIYPQK</sequence>
<feature type="transmembrane region" description="Helical" evidence="1">
    <location>
        <begin position="156"/>
        <end position="175"/>
    </location>
</feature>
<keyword evidence="1" id="KW-0472">Membrane</keyword>
<accession>A0A8E2E5P5</accession>
<evidence type="ECO:0000313" key="2">
    <source>
        <dbReference type="EMBL" id="OCK77651.1"/>
    </source>
</evidence>
<evidence type="ECO:0000313" key="3">
    <source>
        <dbReference type="Proteomes" id="UP000250266"/>
    </source>
</evidence>
<keyword evidence="1" id="KW-0812">Transmembrane</keyword>
<gene>
    <name evidence="2" type="ORF">K432DRAFT_445192</name>
</gene>
<evidence type="ECO:0000256" key="1">
    <source>
        <dbReference type="SAM" id="Phobius"/>
    </source>
</evidence>
<proteinExistence type="predicted"/>